<evidence type="ECO:0000256" key="1">
    <source>
        <dbReference type="PROSITE-ProRule" id="PRU01240"/>
    </source>
</evidence>
<dbReference type="InterPro" id="IPR052400">
    <property type="entry name" value="Zn2-C6_fungal_TF"/>
</dbReference>
<dbReference type="Pfam" id="PF00082">
    <property type="entry name" value="Peptidase_S8"/>
    <property type="match status" value="1"/>
</dbReference>
<gene>
    <name evidence="4" type="ORF">Triagg1_7440</name>
</gene>
<dbReference type="AlphaFoldDB" id="A0AAE1I977"/>
<dbReference type="GeneID" id="87922081"/>
<comment type="caution">
    <text evidence="4">The sequence shown here is derived from an EMBL/GenBank/DDBJ whole genome shotgun (WGS) entry which is preliminary data.</text>
</comment>
<feature type="active site" description="Charge relay system" evidence="1">
    <location>
        <position position="153"/>
    </location>
</feature>
<evidence type="ECO:0000313" key="5">
    <source>
        <dbReference type="Proteomes" id="UP001273209"/>
    </source>
</evidence>
<feature type="compositionally biased region" description="Polar residues" evidence="2">
    <location>
        <begin position="396"/>
        <end position="409"/>
    </location>
</feature>
<dbReference type="GO" id="GO:0004252">
    <property type="term" value="F:serine-type endopeptidase activity"/>
    <property type="evidence" value="ECO:0007669"/>
    <property type="project" value="UniProtKB-UniRule"/>
</dbReference>
<evidence type="ECO:0000256" key="2">
    <source>
        <dbReference type="SAM" id="MobiDB-lite"/>
    </source>
</evidence>
<keyword evidence="1" id="KW-0378">Hydrolase</keyword>
<feature type="compositionally biased region" description="Basic and acidic residues" evidence="2">
    <location>
        <begin position="14"/>
        <end position="36"/>
    </location>
</feature>
<keyword evidence="5" id="KW-1185">Reference proteome</keyword>
<reference evidence="4" key="1">
    <citation type="submission" date="2023-11" db="EMBL/GenBank/DDBJ databases">
        <title>The genome sequences of three competitors of mushroom-forming fungi.</title>
        <authorList>
            <person name="Beijen E."/>
            <person name="Ohm R.A."/>
        </authorList>
    </citation>
    <scope>NUCLEOTIDE SEQUENCE</scope>
    <source>
        <strain evidence="4">CBS 100526</strain>
    </source>
</reference>
<feature type="compositionally biased region" description="Polar residues" evidence="2">
    <location>
        <begin position="343"/>
        <end position="358"/>
    </location>
</feature>
<evidence type="ECO:0000259" key="3">
    <source>
        <dbReference type="Pfam" id="PF00082"/>
    </source>
</evidence>
<dbReference type="Proteomes" id="UP001273209">
    <property type="component" value="Unassembled WGS sequence"/>
</dbReference>
<feature type="active site" description="Charge relay system" evidence="1">
    <location>
        <position position="113"/>
    </location>
</feature>
<protein>
    <recommendedName>
        <fullName evidence="3">Peptidase S8/S53 domain-containing protein</fullName>
    </recommendedName>
</protein>
<dbReference type="InterPro" id="IPR036852">
    <property type="entry name" value="Peptidase_S8/S53_dom_sf"/>
</dbReference>
<comment type="similarity">
    <text evidence="1">Belongs to the peptidase S8 family.</text>
</comment>
<keyword evidence="1" id="KW-0645">Protease</keyword>
<feature type="compositionally biased region" description="Acidic residues" evidence="2">
    <location>
        <begin position="361"/>
        <end position="378"/>
    </location>
</feature>
<dbReference type="Gene3D" id="3.40.50.200">
    <property type="entry name" value="Peptidase S8/S53 domain"/>
    <property type="match status" value="1"/>
</dbReference>
<accession>A0AAE1I977</accession>
<dbReference type="InterPro" id="IPR000209">
    <property type="entry name" value="Peptidase_S8/S53_dom"/>
</dbReference>
<dbReference type="EMBL" id="JAWRVG010000033">
    <property type="protein sequence ID" value="KAK4068197.1"/>
    <property type="molecule type" value="Genomic_DNA"/>
</dbReference>
<proteinExistence type="inferred from homology"/>
<feature type="active site" description="Charge relay system" evidence="1">
    <location>
        <position position="312"/>
    </location>
</feature>
<dbReference type="RefSeq" id="XP_062753497.1">
    <property type="nucleotide sequence ID" value="XM_062902176.1"/>
</dbReference>
<feature type="compositionally biased region" description="Acidic residues" evidence="2">
    <location>
        <begin position="1"/>
        <end position="13"/>
    </location>
</feature>
<dbReference type="CDD" id="cd07491">
    <property type="entry name" value="Peptidases_S8_7"/>
    <property type="match status" value="1"/>
</dbReference>
<dbReference type="SUPFAM" id="SSF52743">
    <property type="entry name" value="Subtilisin-like"/>
    <property type="match status" value="1"/>
</dbReference>
<dbReference type="PANTHER" id="PTHR47657:SF14">
    <property type="entry name" value="ZN(2)-C6 FUNGAL-TYPE DOMAIN-CONTAINING PROTEIN"/>
    <property type="match status" value="1"/>
</dbReference>
<dbReference type="PANTHER" id="PTHR47657">
    <property type="entry name" value="STEROL REGULATORY ELEMENT-BINDING PROTEIN ECM22"/>
    <property type="match status" value="1"/>
</dbReference>
<name>A0AAE1I977_9HYPO</name>
<dbReference type="GO" id="GO:0006508">
    <property type="term" value="P:proteolysis"/>
    <property type="evidence" value="ECO:0007669"/>
    <property type="project" value="UniProtKB-KW"/>
</dbReference>
<dbReference type="GO" id="GO:0000981">
    <property type="term" value="F:DNA-binding transcription factor activity, RNA polymerase II-specific"/>
    <property type="evidence" value="ECO:0007669"/>
    <property type="project" value="TreeGrafter"/>
</dbReference>
<feature type="region of interest" description="Disordered" evidence="2">
    <location>
        <begin position="1"/>
        <end position="36"/>
    </location>
</feature>
<keyword evidence="1" id="KW-0720">Serine protease</keyword>
<organism evidence="4 5">
    <name type="scientific">Trichoderma aggressivum f. europaeum</name>
    <dbReference type="NCBI Taxonomy" id="173218"/>
    <lineage>
        <taxon>Eukaryota</taxon>
        <taxon>Fungi</taxon>
        <taxon>Dikarya</taxon>
        <taxon>Ascomycota</taxon>
        <taxon>Pezizomycotina</taxon>
        <taxon>Sordariomycetes</taxon>
        <taxon>Hypocreomycetidae</taxon>
        <taxon>Hypocreales</taxon>
        <taxon>Hypocreaceae</taxon>
        <taxon>Trichoderma</taxon>
    </lineage>
</organism>
<sequence>MVGNKEEEETQEDTEVREKDEGTEPGDTTRKSKDSKAFAAKYAAEGPAQGYGNITVETIREDETNPVAAGFRDAQPIIERNDNEWMAYMKNFAIFLRNIKGDNLPEIKIAVIDSGIDATLNMFKGRIALGKSFCRYPDSGECISQYYVPPDDHGTKMAYFICQVFPKVRLYIARLDSVESSHGKQQFTARSAAEAIEWSIECGVDIISMSWTIESNSAEGQEIKQLKDAISLAENKNILMFCSADDKGAISSDHCYPNAWKKSLLIGAANETGSMCDWVPTHQGSEMFIFPGLNIPFSPWIDAPDNLESGSSVATAIAAGLAGVLLFCDALIKTTSEPIARQTIPSITNHSQMAMQSKNTDDDDDDDDVESVVSDDESDKQQGIPSPINEWLGQRFPQQSQSEPNSSYIAKSEPLKSKAGMERALSNLSDKGRGKPYYPRPEKVLDENFQYWSWKLHRAEAKEALAKFMTTVKCDEAKPKCVRTSPDPILSTIDRCKSLRSDVTNILDSVSHQAGTATGQTAAHNGVHTEESMPLMSAESRDRRYLELRLLHLWTTEVCFTVPGCYEPQNLKIWSRDVPKIALDYEPLLTAIFSISLLYMVFGNSQAGIPEAELFAYRARYFEATVRHHRKALGSMDHQTANAAGFTSIILIFDAFASLRERWMQPVHPGMPYKPPTAWLQMCRGVRNVVALGLDMIGEDSDASLSIIAKGASLFVDLDTIYSDANRAKFAYLLPANADTSLDDLDYEAYTTAIAYIGSVAAAKEAGEEHPKICRRLAIFPTILHDRFLTLLDMLSPRAMVILAHYFALLYTLDGLWWVGNCPEKEIEAIKANLGSEWLGLMEWPLQILREHDQTSAGAAMRL</sequence>
<feature type="domain" description="Peptidase S8/S53" evidence="3">
    <location>
        <begin position="106"/>
        <end position="326"/>
    </location>
</feature>
<feature type="region of interest" description="Disordered" evidence="2">
    <location>
        <begin position="343"/>
        <end position="440"/>
    </location>
</feature>
<evidence type="ECO:0000313" key="4">
    <source>
        <dbReference type="EMBL" id="KAK4068197.1"/>
    </source>
</evidence>
<dbReference type="PROSITE" id="PS51892">
    <property type="entry name" value="SUBTILASE"/>
    <property type="match status" value="1"/>
</dbReference>